<feature type="region of interest" description="Disordered" evidence="1">
    <location>
        <begin position="1"/>
        <end position="38"/>
    </location>
</feature>
<dbReference type="OrthoDB" id="4232400at2759"/>
<proteinExistence type="predicted"/>
<dbReference type="GeneID" id="39582793"/>
<dbReference type="RefSeq" id="XP_028464976.1">
    <property type="nucleotide sequence ID" value="XM_028614315.1"/>
</dbReference>
<dbReference type="STRING" id="1314773.A0A3N2PRT0"/>
<name>A0A3N2PRT0_SODAK</name>
<protein>
    <submittedName>
        <fullName evidence="2">Uncharacterized protein</fullName>
    </submittedName>
</protein>
<feature type="compositionally biased region" description="Polar residues" evidence="1">
    <location>
        <begin position="27"/>
        <end position="38"/>
    </location>
</feature>
<accession>A0A3N2PRT0</accession>
<dbReference type="Proteomes" id="UP000272025">
    <property type="component" value="Unassembled WGS sequence"/>
</dbReference>
<gene>
    <name evidence="2" type="ORF">SODALDRAFT_360855</name>
</gene>
<evidence type="ECO:0000313" key="3">
    <source>
        <dbReference type="Proteomes" id="UP000272025"/>
    </source>
</evidence>
<evidence type="ECO:0000313" key="2">
    <source>
        <dbReference type="EMBL" id="ROT37170.1"/>
    </source>
</evidence>
<reference evidence="2 3" key="1">
    <citation type="journal article" date="2018" name="Mol. Ecol.">
        <title>The obligate alkalophilic soda-lake fungus Sodiomyces alkalinus has shifted to a protein diet.</title>
        <authorList>
            <person name="Grum-Grzhimaylo A.A."/>
            <person name="Falkoski D.L."/>
            <person name="van den Heuvel J."/>
            <person name="Valero-Jimenez C.A."/>
            <person name="Min B."/>
            <person name="Choi I.G."/>
            <person name="Lipzen A."/>
            <person name="Daum C.G."/>
            <person name="Aanen D.K."/>
            <person name="Tsang A."/>
            <person name="Henrissat B."/>
            <person name="Bilanenko E.N."/>
            <person name="de Vries R.P."/>
            <person name="van Kan J.A.L."/>
            <person name="Grigoriev I.V."/>
            <person name="Debets A.J.M."/>
        </authorList>
    </citation>
    <scope>NUCLEOTIDE SEQUENCE [LARGE SCALE GENOMIC DNA]</scope>
    <source>
        <strain evidence="2 3">F11</strain>
    </source>
</reference>
<organism evidence="2 3">
    <name type="scientific">Sodiomyces alkalinus (strain CBS 110278 / VKM F-3762 / F11)</name>
    <name type="common">Alkaliphilic filamentous fungus</name>
    <dbReference type="NCBI Taxonomy" id="1314773"/>
    <lineage>
        <taxon>Eukaryota</taxon>
        <taxon>Fungi</taxon>
        <taxon>Dikarya</taxon>
        <taxon>Ascomycota</taxon>
        <taxon>Pezizomycotina</taxon>
        <taxon>Sordariomycetes</taxon>
        <taxon>Hypocreomycetidae</taxon>
        <taxon>Glomerellales</taxon>
        <taxon>Plectosphaerellaceae</taxon>
        <taxon>Sodiomyces</taxon>
    </lineage>
</organism>
<keyword evidence="3" id="KW-1185">Reference proteome</keyword>
<dbReference type="EMBL" id="ML119057">
    <property type="protein sequence ID" value="ROT37170.1"/>
    <property type="molecule type" value="Genomic_DNA"/>
</dbReference>
<sequence length="77" mass="8328">MPKSNQSSSKAPTQGSASSAGTGGQTKYSFIKNNWGSRPNFQASFGLKMTPEDIEEGNAILDAFMEQDRRDAAAQRK</sequence>
<evidence type="ECO:0000256" key="1">
    <source>
        <dbReference type="SAM" id="MobiDB-lite"/>
    </source>
</evidence>
<dbReference type="AlphaFoldDB" id="A0A3N2PRT0"/>
<feature type="compositionally biased region" description="Polar residues" evidence="1">
    <location>
        <begin position="1"/>
        <end position="12"/>
    </location>
</feature>